<dbReference type="GO" id="GO:0005524">
    <property type="term" value="F:ATP binding"/>
    <property type="evidence" value="ECO:0007669"/>
    <property type="project" value="UniProtKB-KW"/>
</dbReference>
<dbReference type="PROSITE" id="PS00662">
    <property type="entry name" value="T2SP_E"/>
    <property type="match status" value="1"/>
</dbReference>
<dbReference type="STRING" id="123214.PERMA_1506"/>
<proteinExistence type="inferred from homology"/>
<dbReference type="KEGG" id="pmx:PERMA_1506"/>
<dbReference type="AlphaFoldDB" id="C0QRH8"/>
<evidence type="ECO:0000256" key="3">
    <source>
        <dbReference type="ARBA" id="ARBA00022840"/>
    </source>
</evidence>
<name>C0QRH8_PERMH</name>
<dbReference type="FunFam" id="3.40.50.300:FF:000398">
    <property type="entry name" value="Type IV pilus assembly ATPase PilB"/>
    <property type="match status" value="1"/>
</dbReference>
<dbReference type="Pfam" id="PF05157">
    <property type="entry name" value="MshEN"/>
    <property type="match status" value="1"/>
</dbReference>
<evidence type="ECO:0000313" key="6">
    <source>
        <dbReference type="Proteomes" id="UP000001366"/>
    </source>
</evidence>
<dbReference type="OrthoDB" id="9765501at2"/>
<dbReference type="PaxDb" id="123214-PERMA_1506"/>
<dbReference type="InterPro" id="IPR007831">
    <property type="entry name" value="T2SS_GspE_N"/>
</dbReference>
<evidence type="ECO:0000313" key="5">
    <source>
        <dbReference type="EMBL" id="ACO04297.1"/>
    </source>
</evidence>
<gene>
    <name evidence="5" type="ordered locus">PERMA_1506</name>
</gene>
<dbReference type="HOGENOM" id="CLU_013446_10_1_0"/>
<dbReference type="Gene3D" id="3.40.50.300">
    <property type="entry name" value="P-loop containing nucleotide triphosphate hydrolases"/>
    <property type="match status" value="1"/>
</dbReference>
<dbReference type="Gene3D" id="3.30.450.90">
    <property type="match status" value="1"/>
</dbReference>
<dbReference type="eggNOG" id="COG2804">
    <property type="taxonomic scope" value="Bacteria"/>
</dbReference>
<dbReference type="Gene3D" id="3.30.300.160">
    <property type="entry name" value="Type II secretion system, protein E, N-terminal domain"/>
    <property type="match status" value="1"/>
</dbReference>
<dbReference type="GO" id="GO:0005886">
    <property type="term" value="C:plasma membrane"/>
    <property type="evidence" value="ECO:0007669"/>
    <property type="project" value="TreeGrafter"/>
</dbReference>
<dbReference type="InterPro" id="IPR001482">
    <property type="entry name" value="T2SS/T4SS_dom"/>
</dbReference>
<dbReference type="SUPFAM" id="SSF52540">
    <property type="entry name" value="P-loop containing nucleoside triphosphate hydrolases"/>
    <property type="match status" value="1"/>
</dbReference>
<dbReference type="EMBL" id="CP001230">
    <property type="protein sequence ID" value="ACO04297.1"/>
    <property type="molecule type" value="Genomic_DNA"/>
</dbReference>
<reference evidence="5 6" key="1">
    <citation type="journal article" date="2009" name="J. Bacteriol.">
        <title>Complete and draft genome sequences of six members of the Aquificales.</title>
        <authorList>
            <person name="Reysenbach A.L."/>
            <person name="Hamamura N."/>
            <person name="Podar M."/>
            <person name="Griffiths E."/>
            <person name="Ferreira S."/>
            <person name="Hochstein R."/>
            <person name="Heidelberg J."/>
            <person name="Johnson J."/>
            <person name="Mead D."/>
            <person name="Pohorille A."/>
            <person name="Sarmiento M."/>
            <person name="Schweighofer K."/>
            <person name="Seshadri R."/>
            <person name="Voytek M.A."/>
        </authorList>
    </citation>
    <scope>NUCLEOTIDE SEQUENCE [LARGE SCALE GENOMIC DNA]</scope>
    <source>
        <strain evidence="6">DSM 14350 / EX-H1</strain>
    </source>
</reference>
<dbReference type="InterPro" id="IPR027417">
    <property type="entry name" value="P-loop_NTPase"/>
</dbReference>
<keyword evidence="6" id="KW-1185">Reference proteome</keyword>
<evidence type="ECO:0000256" key="2">
    <source>
        <dbReference type="ARBA" id="ARBA00022741"/>
    </source>
</evidence>
<dbReference type="Pfam" id="PF00437">
    <property type="entry name" value="T2SSE"/>
    <property type="match status" value="1"/>
</dbReference>
<dbReference type="PANTHER" id="PTHR30258">
    <property type="entry name" value="TYPE II SECRETION SYSTEM PROTEIN GSPE-RELATED"/>
    <property type="match status" value="1"/>
</dbReference>
<evidence type="ECO:0000256" key="1">
    <source>
        <dbReference type="ARBA" id="ARBA00006611"/>
    </source>
</evidence>
<evidence type="ECO:0000259" key="4">
    <source>
        <dbReference type="PROSITE" id="PS00662"/>
    </source>
</evidence>
<dbReference type="Proteomes" id="UP000001366">
    <property type="component" value="Chromosome"/>
</dbReference>
<dbReference type="CDD" id="cd01129">
    <property type="entry name" value="PulE-GspE-like"/>
    <property type="match status" value="1"/>
</dbReference>
<protein>
    <submittedName>
        <fullName evidence="5">Type IV pilus assembly protein TapB</fullName>
    </submittedName>
</protein>
<dbReference type="FunFam" id="3.30.450.90:FF:000001">
    <property type="entry name" value="Type II secretion system ATPase GspE"/>
    <property type="match status" value="1"/>
</dbReference>
<dbReference type="GO" id="GO:0016887">
    <property type="term" value="F:ATP hydrolysis activity"/>
    <property type="evidence" value="ECO:0007669"/>
    <property type="project" value="TreeGrafter"/>
</dbReference>
<accession>C0QRH8</accession>
<dbReference type="PANTHER" id="PTHR30258:SF1">
    <property type="entry name" value="PROTEIN TRANSPORT PROTEIN HOFB HOMOLOG"/>
    <property type="match status" value="1"/>
</dbReference>
<sequence>MENVDYKSRRKLTFLRLMVQNGLVPAEEVRDNPALSGKDFTEILDYLVDRKITDEVKIKDFFVKFLNLKPYDPEEHYLDKNNDVVKTISYKYMKKKKFVPLFYKDGTLSIAAFNPIDKEIVQYLKFLGIKNIDVYVATLSEINNLLNQIAPDTSAEELISSFGLDAEVEEEIQKEEDINVAEVLAGAEEAPIVKASRLFIVNAVRQGASDIHIEPFEKELRVRYRIDGILRTVQKLPSTVKEALVARYKIMANLDIAEKRLPQDGRIRVKIDKKPIDLRVSIVPTVYGEKVVMRIQDAESYLGLKLEDLGFEPDDLEKIRRAIYNPWGMVLVTGPTGSGKTTTLYTALMERNTEDVNISTAEDPVEVSIPGINQVQIKEHIGLTFAEALRAFLRQDPDIILVGEIRDRETAEISIKAALTGHLVFSTLHTNDAPSSITRLIDIGVESFLVGTAVNLILAQRLIRKLCKHCRKPATYPPEFWKGLGFSDEDIKNGEFYTHNPNGCEKCNRTGYKGRTAVHEILEVDDEIRKAILSGANAAQLRELAIKKGMRTLYKNALLKVKRGITDIAEVERVLMK</sequence>
<keyword evidence="2" id="KW-0547">Nucleotide-binding</keyword>
<comment type="similarity">
    <text evidence="1">Belongs to the GSP E family.</text>
</comment>
<organism evidence="5 6">
    <name type="scientific">Persephonella marina (strain DSM 14350 / EX-H1)</name>
    <dbReference type="NCBI Taxonomy" id="123214"/>
    <lineage>
        <taxon>Bacteria</taxon>
        <taxon>Pseudomonadati</taxon>
        <taxon>Aquificota</taxon>
        <taxon>Aquificia</taxon>
        <taxon>Aquificales</taxon>
        <taxon>Hydrogenothermaceae</taxon>
        <taxon>Persephonella</taxon>
    </lineage>
</organism>
<dbReference type="RefSeq" id="WP_012676535.1">
    <property type="nucleotide sequence ID" value="NC_012440.1"/>
</dbReference>
<feature type="domain" description="Bacterial type II secretion system protein E" evidence="4">
    <location>
        <begin position="393"/>
        <end position="407"/>
    </location>
</feature>
<dbReference type="InterPro" id="IPR037257">
    <property type="entry name" value="T2SS_E_N_sf"/>
</dbReference>
<dbReference type="SUPFAM" id="SSF160246">
    <property type="entry name" value="EspE N-terminal domain-like"/>
    <property type="match status" value="1"/>
</dbReference>
<keyword evidence="3" id="KW-0067">ATP-binding</keyword>